<evidence type="ECO:0000256" key="3">
    <source>
        <dbReference type="ARBA" id="ARBA00023136"/>
    </source>
</evidence>
<dbReference type="EMBL" id="QGGW01000005">
    <property type="protein sequence ID" value="PWK60290.1"/>
    <property type="molecule type" value="Genomic_DNA"/>
</dbReference>
<keyword evidence="7" id="KW-1185">Reference proteome</keyword>
<feature type="domain" description="HIG1" evidence="5">
    <location>
        <begin position="1"/>
        <end position="68"/>
    </location>
</feature>
<keyword evidence="3 4" id="KW-0472">Membrane</keyword>
<evidence type="ECO:0000313" key="7">
    <source>
        <dbReference type="Proteomes" id="UP000245708"/>
    </source>
</evidence>
<keyword evidence="2 4" id="KW-1133">Transmembrane helix</keyword>
<evidence type="ECO:0000259" key="5">
    <source>
        <dbReference type="PROSITE" id="PS51503"/>
    </source>
</evidence>
<protein>
    <submittedName>
        <fullName evidence="6">Hypoxia induced protein</fullName>
    </submittedName>
</protein>
<dbReference type="NCBIfam" id="NF033233">
    <property type="entry name" value="twin_helix"/>
    <property type="match status" value="1"/>
</dbReference>
<dbReference type="Gene3D" id="6.10.140.1320">
    <property type="match status" value="1"/>
</dbReference>
<evidence type="ECO:0000256" key="2">
    <source>
        <dbReference type="ARBA" id="ARBA00022989"/>
    </source>
</evidence>
<keyword evidence="1 4" id="KW-0812">Transmembrane</keyword>
<sequence length="68" mass="7444">MEDPLLIIALVACLVVLVILLLGINAFRKGGTEGAKESNKFMRWRLIAQFAAVVLIMVFVWVRGQSGG</sequence>
<name>A0A316GI86_9RHOB</name>
<comment type="caution">
    <text evidence="6">The sequence shown here is derived from an EMBL/GenBank/DDBJ whole genome shotgun (WGS) entry which is preliminary data.</text>
</comment>
<gene>
    <name evidence="6" type="ORF">C7455_105275</name>
</gene>
<evidence type="ECO:0000256" key="4">
    <source>
        <dbReference type="SAM" id="Phobius"/>
    </source>
</evidence>
<feature type="transmembrane region" description="Helical" evidence="4">
    <location>
        <begin position="44"/>
        <end position="62"/>
    </location>
</feature>
<organism evidence="6 7">
    <name type="scientific">Roseicyclus mahoneyensis</name>
    <dbReference type="NCBI Taxonomy" id="164332"/>
    <lineage>
        <taxon>Bacteria</taxon>
        <taxon>Pseudomonadati</taxon>
        <taxon>Pseudomonadota</taxon>
        <taxon>Alphaproteobacteria</taxon>
        <taxon>Rhodobacterales</taxon>
        <taxon>Roseobacteraceae</taxon>
        <taxon>Roseicyclus</taxon>
    </lineage>
</organism>
<dbReference type="Pfam" id="PF04588">
    <property type="entry name" value="HIG_1_N"/>
    <property type="match status" value="1"/>
</dbReference>
<dbReference type="RefSeq" id="WP_425450641.1">
    <property type="nucleotide sequence ID" value="NZ_QGGW01000005.1"/>
</dbReference>
<evidence type="ECO:0000256" key="1">
    <source>
        <dbReference type="ARBA" id="ARBA00022692"/>
    </source>
</evidence>
<proteinExistence type="predicted"/>
<dbReference type="Proteomes" id="UP000245708">
    <property type="component" value="Unassembled WGS sequence"/>
</dbReference>
<dbReference type="PROSITE" id="PS51503">
    <property type="entry name" value="HIG1"/>
    <property type="match status" value="1"/>
</dbReference>
<evidence type="ECO:0000313" key="6">
    <source>
        <dbReference type="EMBL" id="PWK60290.1"/>
    </source>
</evidence>
<reference evidence="6 7" key="1">
    <citation type="submission" date="2018-05" db="EMBL/GenBank/DDBJ databases">
        <title>Genomic Encyclopedia of Type Strains, Phase IV (KMG-IV): sequencing the most valuable type-strain genomes for metagenomic binning, comparative biology and taxonomic classification.</title>
        <authorList>
            <person name="Goeker M."/>
        </authorList>
    </citation>
    <scope>NUCLEOTIDE SEQUENCE [LARGE SCALE GENOMIC DNA]</scope>
    <source>
        <strain evidence="6 7">DSM 16097</strain>
    </source>
</reference>
<dbReference type="AlphaFoldDB" id="A0A316GI86"/>
<feature type="transmembrane region" description="Helical" evidence="4">
    <location>
        <begin position="6"/>
        <end position="24"/>
    </location>
</feature>
<accession>A0A316GI86</accession>
<dbReference type="InterPro" id="IPR007667">
    <property type="entry name" value="Hypoxia_induced_domain"/>
</dbReference>